<dbReference type="AlphaFoldDB" id="A0A317SQ83"/>
<reference evidence="1 2" key="1">
    <citation type="submission" date="2018-03" db="EMBL/GenBank/DDBJ databases">
        <title>Genomes of Pezizomycetes fungi and the evolution of truffles.</title>
        <authorList>
            <person name="Murat C."/>
            <person name="Payen T."/>
            <person name="Noel B."/>
            <person name="Kuo A."/>
            <person name="Martin F.M."/>
        </authorList>
    </citation>
    <scope>NUCLEOTIDE SEQUENCE [LARGE SCALE GENOMIC DNA]</scope>
    <source>
        <strain evidence="1">091103-1</strain>
    </source>
</reference>
<proteinExistence type="predicted"/>
<gene>
    <name evidence="1" type="ORF">C7212DRAFT_344180</name>
</gene>
<evidence type="ECO:0000313" key="1">
    <source>
        <dbReference type="EMBL" id="PWW76589.1"/>
    </source>
</evidence>
<sequence>MPTRKMIPYLRTLFEYHLYRAGKYGPLDKCLRFMHDQMVKLAREHKLHAGSSRTRLAQRLALDALLVTHMGHGDAAFVVLLKFAGRKTTENLIDWDMFEAIRMRKKIACASTHAVEDRLSAVFSLCSEKSGYEEPGFWAMELIRAKMEDQMGKYRVLEADKKLRLRALGPGSKKWSQDARKHALDMAEKDLGIPSPSSS</sequence>
<dbReference type="EMBL" id="PYWC01000032">
    <property type="protein sequence ID" value="PWW76589.1"/>
    <property type="molecule type" value="Genomic_DNA"/>
</dbReference>
<keyword evidence="2" id="KW-1185">Reference proteome</keyword>
<organism evidence="1 2">
    <name type="scientific">Tuber magnatum</name>
    <name type="common">white Piedmont truffle</name>
    <dbReference type="NCBI Taxonomy" id="42249"/>
    <lineage>
        <taxon>Eukaryota</taxon>
        <taxon>Fungi</taxon>
        <taxon>Dikarya</taxon>
        <taxon>Ascomycota</taxon>
        <taxon>Pezizomycotina</taxon>
        <taxon>Pezizomycetes</taxon>
        <taxon>Pezizales</taxon>
        <taxon>Tuberaceae</taxon>
        <taxon>Tuber</taxon>
    </lineage>
</organism>
<comment type="caution">
    <text evidence="1">The sequence shown here is derived from an EMBL/GenBank/DDBJ whole genome shotgun (WGS) entry which is preliminary data.</text>
</comment>
<dbReference type="OrthoDB" id="5406847at2759"/>
<name>A0A317SQ83_9PEZI</name>
<accession>A0A317SQ83</accession>
<protein>
    <submittedName>
        <fullName evidence="1">Uncharacterized protein</fullName>
    </submittedName>
</protein>
<dbReference type="Proteomes" id="UP000246991">
    <property type="component" value="Unassembled WGS sequence"/>
</dbReference>
<evidence type="ECO:0000313" key="2">
    <source>
        <dbReference type="Proteomes" id="UP000246991"/>
    </source>
</evidence>